<accession>A0A7W6GD15</accession>
<reference evidence="1 2" key="1">
    <citation type="submission" date="2020-08" db="EMBL/GenBank/DDBJ databases">
        <title>Genomic Encyclopedia of Type Strains, Phase IV (KMG-IV): sequencing the most valuable type-strain genomes for metagenomic binning, comparative biology and taxonomic classification.</title>
        <authorList>
            <person name="Goeker M."/>
        </authorList>
    </citation>
    <scope>NUCLEOTIDE SEQUENCE [LARGE SCALE GENOMIC DNA]</scope>
    <source>
        <strain evidence="1 2">DSM 26575</strain>
    </source>
</reference>
<gene>
    <name evidence="1" type="ORF">GGQ67_004377</name>
</gene>
<sequence>MFVISIDDHGDERNFLATSFNIDRGVVIATICGLKRKFDAADVIDILPVEPLSDRNDRFIAEQPERQRMHG</sequence>
<comment type="caution">
    <text evidence="1">The sequence shown here is derived from an EMBL/GenBank/DDBJ whole genome shotgun (WGS) entry which is preliminary data.</text>
</comment>
<name>A0A7W6GD15_9HYPH</name>
<protein>
    <submittedName>
        <fullName evidence="1">Uncharacterized protein</fullName>
    </submittedName>
</protein>
<proteinExistence type="predicted"/>
<evidence type="ECO:0000313" key="2">
    <source>
        <dbReference type="Proteomes" id="UP000582090"/>
    </source>
</evidence>
<dbReference type="RefSeq" id="WP_183902156.1">
    <property type="nucleotide sequence ID" value="NZ_JACIDW010000020.1"/>
</dbReference>
<dbReference type="Proteomes" id="UP000582090">
    <property type="component" value="Unassembled WGS sequence"/>
</dbReference>
<keyword evidence="2" id="KW-1185">Reference proteome</keyword>
<dbReference type="AlphaFoldDB" id="A0A7W6GD15"/>
<organism evidence="1 2">
    <name type="scientific">Rhizobium metallidurans</name>
    <dbReference type="NCBI Taxonomy" id="1265931"/>
    <lineage>
        <taxon>Bacteria</taxon>
        <taxon>Pseudomonadati</taxon>
        <taxon>Pseudomonadota</taxon>
        <taxon>Alphaproteobacteria</taxon>
        <taxon>Hyphomicrobiales</taxon>
        <taxon>Rhizobiaceae</taxon>
        <taxon>Rhizobium/Agrobacterium group</taxon>
        <taxon>Rhizobium</taxon>
    </lineage>
</organism>
<dbReference type="EMBL" id="JACIDW010000020">
    <property type="protein sequence ID" value="MBB3966687.1"/>
    <property type="molecule type" value="Genomic_DNA"/>
</dbReference>
<evidence type="ECO:0000313" key="1">
    <source>
        <dbReference type="EMBL" id="MBB3966687.1"/>
    </source>
</evidence>